<dbReference type="HOGENOM" id="CLU_2094698_0_0_6"/>
<organism evidence="1 2">
    <name type="scientific">Providencia sneebia DSM 19967</name>
    <dbReference type="NCBI Taxonomy" id="1141660"/>
    <lineage>
        <taxon>Bacteria</taxon>
        <taxon>Pseudomonadati</taxon>
        <taxon>Pseudomonadota</taxon>
        <taxon>Gammaproteobacteria</taxon>
        <taxon>Enterobacterales</taxon>
        <taxon>Morganellaceae</taxon>
        <taxon>Providencia</taxon>
    </lineage>
</organism>
<accession>K8WC87</accession>
<keyword evidence="2" id="KW-1185">Reference proteome</keyword>
<dbReference type="InterPro" id="IPR015797">
    <property type="entry name" value="NUDIX_hydrolase-like_dom_sf"/>
</dbReference>
<evidence type="ECO:0000313" key="1">
    <source>
        <dbReference type="EMBL" id="EKT57501.1"/>
    </source>
</evidence>
<dbReference type="AlphaFoldDB" id="K8WC87"/>
<reference evidence="1 2" key="1">
    <citation type="journal article" date="2012" name="BMC Genomics">
        <title>Comparative genomics of bacteria in the genus Providencia isolated from wild Drosophila melanogaster.</title>
        <authorList>
            <person name="Galac M.R."/>
            <person name="Lazzaro B.P."/>
        </authorList>
    </citation>
    <scope>NUCLEOTIDE SEQUENCE [LARGE SCALE GENOMIC DNA]</scope>
    <source>
        <strain evidence="1 2">DSM 19967</strain>
    </source>
</reference>
<dbReference type="SUPFAM" id="SSF55811">
    <property type="entry name" value="Nudix"/>
    <property type="match status" value="1"/>
</dbReference>
<gene>
    <name evidence="1" type="ORF">OO7_08950</name>
</gene>
<dbReference type="GO" id="GO:0016787">
    <property type="term" value="F:hydrolase activity"/>
    <property type="evidence" value="ECO:0007669"/>
    <property type="project" value="UniProtKB-KW"/>
</dbReference>
<dbReference type="EMBL" id="AKKN01000008">
    <property type="protein sequence ID" value="EKT57501.1"/>
    <property type="molecule type" value="Genomic_DNA"/>
</dbReference>
<dbReference type="Gene3D" id="3.90.79.10">
    <property type="entry name" value="Nucleoside Triphosphate Pyrophosphohydrolase"/>
    <property type="match status" value="1"/>
</dbReference>
<comment type="caution">
    <text evidence="1">The sequence shown here is derived from an EMBL/GenBank/DDBJ whole genome shotgun (WGS) entry which is preliminary data.</text>
</comment>
<dbReference type="Proteomes" id="UP000010290">
    <property type="component" value="Chromosome"/>
</dbReference>
<evidence type="ECO:0000313" key="2">
    <source>
        <dbReference type="Proteomes" id="UP000010290"/>
    </source>
</evidence>
<protein>
    <submittedName>
        <fullName evidence="1">NUDIX hydrolase</fullName>
    </submittedName>
</protein>
<proteinExistence type="predicted"/>
<keyword evidence="1" id="KW-0378">Hydrolase</keyword>
<sequence>MDTKTIDKLGLITISERKVAMVRSYNRALFYIPGGKREPNETDEQALCREHYILIAYVFMVSLSAQLMENKITSKCVFAVILQIFRVNHSQPLKLKSSLGLIAKIYPVVQQQQLLF</sequence>
<name>K8WC87_9GAMM</name>